<dbReference type="Pfam" id="PF01061">
    <property type="entry name" value="ABC2_membrane"/>
    <property type="match status" value="1"/>
</dbReference>
<comment type="caution">
    <text evidence="7">The sequence shown here is derived from an EMBL/GenBank/DDBJ whole genome shotgun (WGS) entry which is preliminary data.</text>
</comment>
<evidence type="ECO:0000313" key="8">
    <source>
        <dbReference type="Proteomes" id="UP000326979"/>
    </source>
</evidence>
<accession>A0A5N8VXD1</accession>
<dbReference type="InterPro" id="IPR052902">
    <property type="entry name" value="ABC-2_transporter"/>
</dbReference>
<feature type="transmembrane region" description="Helical" evidence="5">
    <location>
        <begin position="153"/>
        <end position="178"/>
    </location>
</feature>
<dbReference type="OrthoDB" id="4295944at2"/>
<keyword evidence="4 5" id="KW-0472">Membrane</keyword>
<feature type="transmembrane region" description="Helical" evidence="5">
    <location>
        <begin position="72"/>
        <end position="93"/>
    </location>
</feature>
<dbReference type="InterPro" id="IPR013525">
    <property type="entry name" value="ABC2_TM"/>
</dbReference>
<proteinExistence type="predicted"/>
<reference evidence="7 8" key="1">
    <citation type="submission" date="2019-07" db="EMBL/GenBank/DDBJ databases">
        <title>New species of Amycolatopsis and Streptomyces.</title>
        <authorList>
            <person name="Duangmal K."/>
            <person name="Teo W.F.A."/>
            <person name="Lipun K."/>
        </authorList>
    </citation>
    <scope>NUCLEOTIDE SEQUENCE [LARGE SCALE GENOMIC DNA]</scope>
    <source>
        <strain evidence="7 8">TISTR 2346</strain>
    </source>
</reference>
<evidence type="ECO:0000256" key="5">
    <source>
        <dbReference type="SAM" id="Phobius"/>
    </source>
</evidence>
<organism evidence="7 8">
    <name type="scientific">Streptomyces phyllanthi</name>
    <dbReference type="NCBI Taxonomy" id="1803180"/>
    <lineage>
        <taxon>Bacteria</taxon>
        <taxon>Bacillati</taxon>
        <taxon>Actinomycetota</taxon>
        <taxon>Actinomycetes</taxon>
        <taxon>Kitasatosporales</taxon>
        <taxon>Streptomycetaceae</taxon>
        <taxon>Streptomyces</taxon>
    </lineage>
</organism>
<evidence type="ECO:0000259" key="6">
    <source>
        <dbReference type="Pfam" id="PF01061"/>
    </source>
</evidence>
<keyword evidence="3 5" id="KW-1133">Transmembrane helix</keyword>
<feature type="transmembrane region" description="Helical" evidence="5">
    <location>
        <begin position="39"/>
        <end position="60"/>
    </location>
</feature>
<evidence type="ECO:0000313" key="7">
    <source>
        <dbReference type="EMBL" id="MPY38595.1"/>
    </source>
</evidence>
<comment type="subcellular location">
    <subcellularLocation>
        <location evidence="1">Membrane</location>
        <topology evidence="1">Multi-pass membrane protein</topology>
    </subcellularLocation>
</comment>
<keyword evidence="2 5" id="KW-0812">Transmembrane</keyword>
<feature type="domain" description="ABC-2 type transporter transmembrane" evidence="6">
    <location>
        <begin position="96"/>
        <end position="228"/>
    </location>
</feature>
<dbReference type="RefSeq" id="WP_152779335.1">
    <property type="nucleotide sequence ID" value="NZ_BAABEQ010000014.1"/>
</dbReference>
<dbReference type="PANTHER" id="PTHR43027">
    <property type="entry name" value="DOXORUBICIN RESISTANCE ABC TRANSPORTER PERMEASE PROTEIN DRRC-RELATED"/>
    <property type="match status" value="1"/>
</dbReference>
<feature type="transmembrane region" description="Helical" evidence="5">
    <location>
        <begin position="237"/>
        <end position="258"/>
    </location>
</feature>
<evidence type="ECO:0000256" key="3">
    <source>
        <dbReference type="ARBA" id="ARBA00022989"/>
    </source>
</evidence>
<dbReference type="AlphaFoldDB" id="A0A5N8VXD1"/>
<dbReference type="Proteomes" id="UP000326979">
    <property type="component" value="Unassembled WGS sequence"/>
</dbReference>
<evidence type="ECO:0000256" key="2">
    <source>
        <dbReference type="ARBA" id="ARBA00022692"/>
    </source>
</evidence>
<sequence>MTALENREGFRPGPARHGIRAWLSVLGQSMTSQLKQQHILSAVIPGCVVPAALCLATLLARRPNSLLSAEQIQLGCGVLALWSCAIWQTGLILREELWHGTLPGILTRRTGLGTVLLGKTIGTALRCALLIVLTIACVGLLTGAPLRIAHPGVFLLATAATFCSALVLGALLSCLFLLTPAAMRIAEALVYPMSILGGMIVPVDMLPVWLRFVPDVISLRWATQLLTAAAEGHPQSAVAWVLLVTTTGVYAALAWWSFRTVLHRARKRGTLALS</sequence>
<evidence type="ECO:0000256" key="1">
    <source>
        <dbReference type="ARBA" id="ARBA00004141"/>
    </source>
</evidence>
<gene>
    <name evidence="7" type="ORF">FNH04_01040</name>
</gene>
<dbReference type="GO" id="GO:0140359">
    <property type="term" value="F:ABC-type transporter activity"/>
    <property type="evidence" value="ECO:0007669"/>
    <property type="project" value="InterPro"/>
</dbReference>
<protein>
    <submittedName>
        <fullName evidence="7">ABC transporter permease</fullName>
    </submittedName>
</protein>
<dbReference type="EMBL" id="VJZE01000003">
    <property type="protein sequence ID" value="MPY38595.1"/>
    <property type="molecule type" value="Genomic_DNA"/>
</dbReference>
<feature type="transmembrane region" description="Helical" evidence="5">
    <location>
        <begin position="190"/>
        <end position="210"/>
    </location>
</feature>
<dbReference type="GO" id="GO:0016020">
    <property type="term" value="C:membrane"/>
    <property type="evidence" value="ECO:0007669"/>
    <property type="project" value="UniProtKB-SubCell"/>
</dbReference>
<name>A0A5N8VXD1_9ACTN</name>
<evidence type="ECO:0000256" key="4">
    <source>
        <dbReference type="ARBA" id="ARBA00023136"/>
    </source>
</evidence>
<feature type="transmembrane region" description="Helical" evidence="5">
    <location>
        <begin position="114"/>
        <end position="141"/>
    </location>
</feature>
<keyword evidence="8" id="KW-1185">Reference proteome</keyword>
<dbReference type="PANTHER" id="PTHR43027:SF1">
    <property type="entry name" value="DOXORUBICIN RESISTANCE ABC TRANSPORTER PERMEASE PROTEIN DRRC-RELATED"/>
    <property type="match status" value="1"/>
</dbReference>